<dbReference type="EMBL" id="FR687360">
    <property type="protein sequence ID" value="CBW77060.1"/>
    <property type="molecule type" value="Genomic_DNA"/>
</dbReference>
<protein>
    <submittedName>
        <fullName evidence="1">Uncharacterized protein</fullName>
    </submittedName>
</protein>
<accession>E5AVD5</accession>
<organism evidence="1 2">
    <name type="scientific">Mycetohabitans rhizoxinica (strain DSM 19002 / CIP 109453 / HKI 454)</name>
    <name type="common">Paraburkholderia rhizoxinica</name>
    <dbReference type="NCBI Taxonomy" id="882378"/>
    <lineage>
        <taxon>Bacteria</taxon>
        <taxon>Pseudomonadati</taxon>
        <taxon>Pseudomonadota</taxon>
        <taxon>Betaproteobacteria</taxon>
        <taxon>Burkholderiales</taxon>
        <taxon>Burkholderiaceae</taxon>
        <taxon>Mycetohabitans</taxon>
    </lineage>
</organism>
<name>E5AVD5_MYCRK</name>
<gene>
    <name evidence="1" type="ordered locus">RBRH_02767</name>
</gene>
<evidence type="ECO:0000313" key="1">
    <source>
        <dbReference type="EMBL" id="CBW77060.1"/>
    </source>
</evidence>
<reference evidence="1 2" key="1">
    <citation type="journal article" date="2011" name="J. Bacteriol.">
        <title>Complete genome sequence of Burkholderia rhizoxinica, an endosymbiont of Rhizopus microsporus.</title>
        <authorList>
            <person name="Lackner G."/>
            <person name="Moebius N."/>
            <person name="Partida-Martinez L."/>
            <person name="Hertweck C."/>
        </authorList>
    </citation>
    <scope>NUCLEOTIDE SEQUENCE [LARGE SCALE GENOMIC DNA]</scope>
    <source>
        <strain evidence="2">DSM 19002 / CIP 109453 / HKI 454</strain>
        <plasmid evidence="1 2">pBRH01</plasmid>
    </source>
</reference>
<dbReference type="KEGG" id="brh:RBRH_02767"/>
<dbReference type="Proteomes" id="UP000007437">
    <property type="component" value="Plasmid pBRH01"/>
</dbReference>
<dbReference type="HOGENOM" id="CLU_2877231_0_0_4"/>
<proteinExistence type="predicted"/>
<keyword evidence="1" id="KW-0614">Plasmid</keyword>
<geneLocation type="plasmid" evidence="1 2">
    <name>pBRH01</name>
</geneLocation>
<evidence type="ECO:0000313" key="2">
    <source>
        <dbReference type="Proteomes" id="UP000007437"/>
    </source>
</evidence>
<dbReference type="AlphaFoldDB" id="E5AVD5"/>
<sequence>MRNERCVFPSRLSCQLLARAQPDGTYQPYIVIARCSDGEWLVNPFFPPTLRLPTRDAAIEHCR</sequence>